<comment type="function">
    <text evidence="9">Involved in cytokinin biosynthesis. Catalyzes the transfer of an isopentenyl group from dimethylallyl diphosphate (DMAPP) to ATP and ADP.</text>
</comment>
<evidence type="ECO:0000313" key="11">
    <source>
        <dbReference type="EMBL" id="MCL7040659.1"/>
    </source>
</evidence>
<dbReference type="GO" id="GO:0009824">
    <property type="term" value="F:AMP dimethylallyltransferase activity"/>
    <property type="evidence" value="ECO:0007669"/>
    <property type="project" value="UniProtKB-ARBA"/>
</dbReference>
<dbReference type="GO" id="GO:0052381">
    <property type="term" value="F:tRNA dimethylallyltransferase activity"/>
    <property type="evidence" value="ECO:0007669"/>
    <property type="project" value="TreeGrafter"/>
</dbReference>
<keyword evidence="4" id="KW-0547">Nucleotide-binding</keyword>
<evidence type="ECO:0000256" key="4">
    <source>
        <dbReference type="ARBA" id="ARBA00022741"/>
    </source>
</evidence>
<evidence type="ECO:0000256" key="7">
    <source>
        <dbReference type="ARBA" id="ARBA00051744"/>
    </source>
</evidence>
<dbReference type="AlphaFoldDB" id="A0AA41VG52"/>
<dbReference type="FunFam" id="1.10.287.890:FF:000002">
    <property type="entry name" value="Adenylate isopentenyltransferase 5, chloroplastic"/>
    <property type="match status" value="1"/>
</dbReference>
<proteinExistence type="inferred from homology"/>
<evidence type="ECO:0000256" key="1">
    <source>
        <dbReference type="ARBA" id="ARBA00005842"/>
    </source>
</evidence>
<dbReference type="EC" id="2.5.1.112" evidence="10"/>
<protein>
    <recommendedName>
        <fullName evidence="10">adenylate dimethylallyltransferase (ADP/ATP-dependent)</fullName>
        <ecNumber evidence="10">2.5.1.112</ecNumber>
    </recommendedName>
</protein>
<evidence type="ECO:0000256" key="6">
    <source>
        <dbReference type="ARBA" id="ARBA00022946"/>
    </source>
</evidence>
<keyword evidence="3" id="KW-0203">Cytokinin biosynthesis</keyword>
<name>A0AA41VG52_PAPNU</name>
<evidence type="ECO:0000313" key="12">
    <source>
        <dbReference type="Proteomes" id="UP001177140"/>
    </source>
</evidence>
<dbReference type="Proteomes" id="UP001177140">
    <property type="component" value="Unassembled WGS sequence"/>
</dbReference>
<dbReference type="Pfam" id="PF01715">
    <property type="entry name" value="IPPT"/>
    <property type="match status" value="2"/>
</dbReference>
<dbReference type="GO" id="GO:0005739">
    <property type="term" value="C:mitochondrion"/>
    <property type="evidence" value="ECO:0007669"/>
    <property type="project" value="TreeGrafter"/>
</dbReference>
<dbReference type="GO" id="GO:0009691">
    <property type="term" value="P:cytokinin biosynthetic process"/>
    <property type="evidence" value="ECO:0007669"/>
    <property type="project" value="UniProtKB-KW"/>
</dbReference>
<evidence type="ECO:0000256" key="2">
    <source>
        <dbReference type="ARBA" id="ARBA00022679"/>
    </source>
</evidence>
<dbReference type="InterPro" id="IPR027417">
    <property type="entry name" value="P-loop_NTPase"/>
</dbReference>
<comment type="catalytic activity">
    <reaction evidence="7">
        <text>dimethylallyl diphosphate + ATP = N(6)-(dimethylallyl)adenosine 5'-triphosphate + diphosphate</text>
        <dbReference type="Rhea" id="RHEA:36331"/>
        <dbReference type="ChEBI" id="CHEBI:30616"/>
        <dbReference type="ChEBI" id="CHEBI:33019"/>
        <dbReference type="ChEBI" id="CHEBI:57623"/>
        <dbReference type="ChEBI" id="CHEBI:73532"/>
        <dbReference type="EC" id="2.5.1.112"/>
    </reaction>
</comment>
<gene>
    <name evidence="11" type="ORF">MKW94_026971</name>
</gene>
<sequence>MRISLSVCKEVYPMVNFPASPITTDSFSGWGRKEKVVVVMGATGTGKSRLSIDLATRFRAAEVVNSDKMQVYHGLDITTNKVTEEEQCGVPHHLLGIIDPDSEFTHTDFSRFASLAVGSIASRDRLPIIVGGSNSYIESLVDDEELEFRSKFECCFLWVDVSLPVLHSFVSTRVDQMIELGLVDEVRKIFHPKADYNRGIRRAIGVPELDHFLRAESRGAGYQTGAPLLEAAINQIKANTCKLASRQWQKIQRLRTLPGWNIHRLDATEAFVKSGRDSDEAWDKLVAGPSSMIVRRFLYSDEHLTAPIKPKPALISSAISKAVMGVAVAAVGR</sequence>
<dbReference type="PANTHER" id="PTHR11088:SF74">
    <property type="entry name" value="ADENYLATE ISOPENTENYLTRANSFERASE 5, CHLOROPLASTIC"/>
    <property type="match status" value="1"/>
</dbReference>
<dbReference type="EMBL" id="JAJJMA010215165">
    <property type="protein sequence ID" value="MCL7040659.1"/>
    <property type="molecule type" value="Genomic_DNA"/>
</dbReference>
<evidence type="ECO:0000256" key="5">
    <source>
        <dbReference type="ARBA" id="ARBA00022840"/>
    </source>
</evidence>
<comment type="similarity">
    <text evidence="1">Belongs to the IPP transferase family.</text>
</comment>
<keyword evidence="6" id="KW-0809">Transit peptide</keyword>
<dbReference type="SUPFAM" id="SSF52540">
    <property type="entry name" value="P-loop containing nucleoside triphosphate hydrolases"/>
    <property type="match status" value="1"/>
</dbReference>
<dbReference type="GO" id="GO:0052622">
    <property type="term" value="F:ATP/ADP dimethylallyltransferase activity"/>
    <property type="evidence" value="ECO:0007669"/>
    <property type="project" value="UniProtKB-EC"/>
</dbReference>
<dbReference type="Gene3D" id="3.40.50.300">
    <property type="entry name" value="P-loop containing nucleotide triphosphate hydrolases"/>
    <property type="match status" value="1"/>
</dbReference>
<evidence type="ECO:0000256" key="10">
    <source>
        <dbReference type="ARBA" id="ARBA00066838"/>
    </source>
</evidence>
<accession>A0AA41VG52</accession>
<evidence type="ECO:0000256" key="8">
    <source>
        <dbReference type="ARBA" id="ARBA00052386"/>
    </source>
</evidence>
<keyword evidence="2" id="KW-0808">Transferase</keyword>
<comment type="catalytic activity">
    <reaction evidence="8">
        <text>dimethylallyl diphosphate + ADP = N(6)-(dimethylallyl)adenosine 5'-diphosphate + diphosphate</text>
        <dbReference type="Rhea" id="RHEA:36327"/>
        <dbReference type="ChEBI" id="CHEBI:33019"/>
        <dbReference type="ChEBI" id="CHEBI:57623"/>
        <dbReference type="ChEBI" id="CHEBI:73533"/>
        <dbReference type="ChEBI" id="CHEBI:456216"/>
        <dbReference type="EC" id="2.5.1.112"/>
    </reaction>
</comment>
<dbReference type="GO" id="GO:0005524">
    <property type="term" value="F:ATP binding"/>
    <property type="evidence" value="ECO:0007669"/>
    <property type="project" value="UniProtKB-KW"/>
</dbReference>
<dbReference type="GO" id="GO:0006400">
    <property type="term" value="P:tRNA modification"/>
    <property type="evidence" value="ECO:0007669"/>
    <property type="project" value="TreeGrafter"/>
</dbReference>
<dbReference type="InterPro" id="IPR039657">
    <property type="entry name" value="Dimethylallyltransferase"/>
</dbReference>
<evidence type="ECO:0000256" key="9">
    <source>
        <dbReference type="ARBA" id="ARBA00055191"/>
    </source>
</evidence>
<dbReference type="Gene3D" id="1.10.287.890">
    <property type="entry name" value="Crystal structure of tRNA isopentenylpyrophosphate transferase (bh2366) domain"/>
    <property type="match status" value="1"/>
</dbReference>
<evidence type="ECO:0000256" key="3">
    <source>
        <dbReference type="ARBA" id="ARBA00022712"/>
    </source>
</evidence>
<comment type="caution">
    <text evidence="11">The sequence shown here is derived from an EMBL/GenBank/DDBJ whole genome shotgun (WGS) entry which is preliminary data.</text>
</comment>
<organism evidence="11 12">
    <name type="scientific">Papaver nudicaule</name>
    <name type="common">Iceland poppy</name>
    <dbReference type="NCBI Taxonomy" id="74823"/>
    <lineage>
        <taxon>Eukaryota</taxon>
        <taxon>Viridiplantae</taxon>
        <taxon>Streptophyta</taxon>
        <taxon>Embryophyta</taxon>
        <taxon>Tracheophyta</taxon>
        <taxon>Spermatophyta</taxon>
        <taxon>Magnoliopsida</taxon>
        <taxon>Ranunculales</taxon>
        <taxon>Papaveraceae</taxon>
        <taxon>Papaveroideae</taxon>
        <taxon>Papaver</taxon>
    </lineage>
</organism>
<keyword evidence="5" id="KW-0067">ATP-binding</keyword>
<dbReference type="PANTHER" id="PTHR11088">
    <property type="entry name" value="TRNA DIMETHYLALLYLTRANSFERASE"/>
    <property type="match status" value="1"/>
</dbReference>
<keyword evidence="12" id="KW-1185">Reference proteome</keyword>
<reference evidence="11" key="1">
    <citation type="submission" date="2022-03" db="EMBL/GenBank/DDBJ databases">
        <title>A functionally conserved STORR gene fusion in Papaver species that diverged 16.8 million years ago.</title>
        <authorList>
            <person name="Catania T."/>
        </authorList>
    </citation>
    <scope>NUCLEOTIDE SEQUENCE</scope>
    <source>
        <strain evidence="11">S-191538</strain>
    </source>
</reference>